<evidence type="ECO:0000259" key="7">
    <source>
        <dbReference type="Pfam" id="PF14748"/>
    </source>
</evidence>
<dbReference type="InterPro" id="IPR029036">
    <property type="entry name" value="P5CR_dimer"/>
</dbReference>
<dbReference type="Pfam" id="PF03807">
    <property type="entry name" value="F420_oxidored"/>
    <property type="match status" value="1"/>
</dbReference>
<reference evidence="8" key="1">
    <citation type="submission" date="2021-03" db="EMBL/GenBank/DDBJ databases">
        <title>Draft genome sequence of rust myrtle Austropuccinia psidii MF-1, a brazilian biotype.</title>
        <authorList>
            <person name="Quecine M.C."/>
            <person name="Pachon D.M.R."/>
            <person name="Bonatelli M.L."/>
            <person name="Correr F.H."/>
            <person name="Franceschini L.M."/>
            <person name="Leite T.F."/>
            <person name="Margarido G.R.A."/>
            <person name="Almeida C.A."/>
            <person name="Ferrarezi J.A."/>
            <person name="Labate C.A."/>
        </authorList>
    </citation>
    <scope>NUCLEOTIDE SEQUENCE</scope>
    <source>
        <strain evidence="8">MF-1</strain>
    </source>
</reference>
<comment type="caution">
    <text evidence="8">The sequence shown here is derived from an EMBL/GenBank/DDBJ whole genome shotgun (WGS) entry which is preliminary data.</text>
</comment>
<sequence length="316" mass="33185">MTYSLCVLGCGTMGVAILSGVLDSQAKPIQVPSPAASCPQNPSEEDSAMPPFAVSDTLPGRFITCVSRPESAKRLKKLWQDLGQPDVQVRVADNVRSVAECDVVLLCCKPQVAKELLSEPGMPEALSNKLVISILAGTTIAQLHSFLPPSTCVVRAMPNTPCQIREGMTILSTLPPACPQIPKTRAILLALFSPIGRCRFLDEKHFDACTAISGSGPAFSLVILEAITDGGVMMGLPRSEALELAAQTMQGAARMVLETGLHPASLKDRVTTPAGCTMAGILALEDGRIRSTIARAIQTATLHASGLGSTSKPASK</sequence>
<dbReference type="InterPro" id="IPR000304">
    <property type="entry name" value="Pyrroline-COOH_reductase"/>
</dbReference>
<evidence type="ECO:0000256" key="2">
    <source>
        <dbReference type="ARBA" id="ARBA00022857"/>
    </source>
</evidence>
<dbReference type="GO" id="GO:0055129">
    <property type="term" value="P:L-proline biosynthetic process"/>
    <property type="evidence" value="ECO:0007669"/>
    <property type="project" value="TreeGrafter"/>
</dbReference>
<dbReference type="InterPro" id="IPR028939">
    <property type="entry name" value="P5C_Rdtase_cat_N"/>
</dbReference>
<evidence type="ECO:0000256" key="4">
    <source>
        <dbReference type="PIRSR" id="PIRSR000193-1"/>
    </source>
</evidence>
<dbReference type="Pfam" id="PF14748">
    <property type="entry name" value="P5CR_dimer"/>
    <property type="match status" value="1"/>
</dbReference>
<dbReference type="OrthoDB" id="10263291at2759"/>
<dbReference type="PIRSF" id="PIRSF000193">
    <property type="entry name" value="Pyrrol-5-carb_rd"/>
    <property type="match status" value="1"/>
</dbReference>
<dbReference type="FunFam" id="1.10.3730.10:FF:000001">
    <property type="entry name" value="Pyrroline-5-carboxylate reductase"/>
    <property type="match status" value="1"/>
</dbReference>
<name>A0A9Q3DVG5_9BASI</name>
<comment type="catalytic activity">
    <reaction evidence="5">
        <text>L-proline + NADP(+) = (S)-1-pyrroline-5-carboxylate + NADPH + 2 H(+)</text>
        <dbReference type="Rhea" id="RHEA:14109"/>
        <dbReference type="ChEBI" id="CHEBI:15378"/>
        <dbReference type="ChEBI" id="CHEBI:17388"/>
        <dbReference type="ChEBI" id="CHEBI:57783"/>
        <dbReference type="ChEBI" id="CHEBI:58349"/>
        <dbReference type="ChEBI" id="CHEBI:60039"/>
        <dbReference type="EC" id="1.5.1.2"/>
    </reaction>
</comment>
<accession>A0A9Q3DVG5</accession>
<proteinExistence type="inferred from homology"/>
<dbReference type="GO" id="GO:0004735">
    <property type="term" value="F:pyrroline-5-carboxylate reductase activity"/>
    <property type="evidence" value="ECO:0007669"/>
    <property type="project" value="UniProtKB-EC"/>
</dbReference>
<dbReference type="InterPro" id="IPR008927">
    <property type="entry name" value="6-PGluconate_DH-like_C_sf"/>
</dbReference>
<feature type="domain" description="Pyrroline-5-carboxylate reductase catalytic N-terminal" evidence="6">
    <location>
        <begin position="64"/>
        <end position="137"/>
    </location>
</feature>
<dbReference type="EMBL" id="AVOT02019155">
    <property type="protein sequence ID" value="MBW0506537.1"/>
    <property type="molecule type" value="Genomic_DNA"/>
</dbReference>
<comment type="pathway">
    <text evidence="5">Amino-acid biosynthesis; L-proline biosynthesis; L-proline from L-glutamate 5-semialdehyde: step 1/1.</text>
</comment>
<dbReference type="HAMAP" id="MF_01925">
    <property type="entry name" value="P5C_reductase"/>
    <property type="match status" value="1"/>
</dbReference>
<feature type="binding site" evidence="4">
    <location>
        <position position="94"/>
    </location>
    <ligand>
        <name>NADPH</name>
        <dbReference type="ChEBI" id="CHEBI:57783"/>
    </ligand>
</feature>
<dbReference type="SUPFAM" id="SSF48179">
    <property type="entry name" value="6-phosphogluconate dehydrogenase C-terminal domain-like"/>
    <property type="match status" value="1"/>
</dbReference>
<evidence type="ECO:0000313" key="8">
    <source>
        <dbReference type="EMBL" id="MBW0506537.1"/>
    </source>
</evidence>
<feature type="domain" description="Pyrroline-5-carboxylate reductase dimerisation" evidence="7">
    <location>
        <begin position="203"/>
        <end position="305"/>
    </location>
</feature>
<dbReference type="Proteomes" id="UP000765509">
    <property type="component" value="Unassembled WGS sequence"/>
</dbReference>
<keyword evidence="5" id="KW-0028">Amino-acid biosynthesis</keyword>
<feature type="binding site" evidence="4">
    <location>
        <begin position="8"/>
        <end position="13"/>
    </location>
    <ligand>
        <name>NADP(+)</name>
        <dbReference type="ChEBI" id="CHEBI:58349"/>
    </ligand>
</feature>
<keyword evidence="3 5" id="KW-0560">Oxidoreductase</keyword>
<comment type="similarity">
    <text evidence="1 5">Belongs to the pyrroline-5-carboxylate reductase family.</text>
</comment>
<dbReference type="NCBIfam" id="TIGR00112">
    <property type="entry name" value="proC"/>
    <property type="match status" value="1"/>
</dbReference>
<gene>
    <name evidence="8" type="ORF">O181_046252</name>
</gene>
<evidence type="ECO:0000256" key="5">
    <source>
        <dbReference type="RuleBase" id="RU003903"/>
    </source>
</evidence>
<keyword evidence="2 4" id="KW-0521">NADP</keyword>
<dbReference type="PANTHER" id="PTHR11645:SF0">
    <property type="entry name" value="PYRROLINE-5-CARBOXYLATE REDUCTASE 3"/>
    <property type="match status" value="1"/>
</dbReference>
<evidence type="ECO:0000259" key="6">
    <source>
        <dbReference type="Pfam" id="PF03807"/>
    </source>
</evidence>
<protein>
    <recommendedName>
        <fullName evidence="5">Pyrroline-5-carboxylate reductase</fullName>
        <ecNumber evidence="5">1.5.1.2</ecNumber>
    </recommendedName>
</protein>
<dbReference type="Gene3D" id="1.10.3730.10">
    <property type="entry name" value="ProC C-terminal domain-like"/>
    <property type="match status" value="1"/>
</dbReference>
<dbReference type="AlphaFoldDB" id="A0A9Q3DVG5"/>
<evidence type="ECO:0000256" key="3">
    <source>
        <dbReference type="ARBA" id="ARBA00023002"/>
    </source>
</evidence>
<dbReference type="SUPFAM" id="SSF51735">
    <property type="entry name" value="NAD(P)-binding Rossmann-fold domains"/>
    <property type="match status" value="1"/>
</dbReference>
<organism evidence="8 9">
    <name type="scientific">Austropuccinia psidii MF-1</name>
    <dbReference type="NCBI Taxonomy" id="1389203"/>
    <lineage>
        <taxon>Eukaryota</taxon>
        <taxon>Fungi</taxon>
        <taxon>Dikarya</taxon>
        <taxon>Basidiomycota</taxon>
        <taxon>Pucciniomycotina</taxon>
        <taxon>Pucciniomycetes</taxon>
        <taxon>Pucciniales</taxon>
        <taxon>Sphaerophragmiaceae</taxon>
        <taxon>Austropuccinia</taxon>
    </lineage>
</organism>
<dbReference type="PROSITE" id="PS00521">
    <property type="entry name" value="P5CR"/>
    <property type="match status" value="1"/>
</dbReference>
<keyword evidence="5" id="KW-0641">Proline biosynthesis</keyword>
<keyword evidence="9" id="KW-1185">Reference proteome</keyword>
<evidence type="ECO:0000313" key="9">
    <source>
        <dbReference type="Proteomes" id="UP000765509"/>
    </source>
</evidence>
<dbReference type="InterPro" id="IPR053790">
    <property type="entry name" value="P5CR-like_CS"/>
</dbReference>
<dbReference type="EC" id="1.5.1.2" evidence="5"/>
<dbReference type="PANTHER" id="PTHR11645">
    <property type="entry name" value="PYRROLINE-5-CARBOXYLATE REDUCTASE"/>
    <property type="match status" value="1"/>
</dbReference>
<evidence type="ECO:0000256" key="1">
    <source>
        <dbReference type="ARBA" id="ARBA00005525"/>
    </source>
</evidence>
<dbReference type="Gene3D" id="3.40.50.720">
    <property type="entry name" value="NAD(P)-binding Rossmann-like Domain"/>
    <property type="match status" value="1"/>
</dbReference>
<dbReference type="InterPro" id="IPR036291">
    <property type="entry name" value="NAD(P)-bd_dom_sf"/>
</dbReference>